<comment type="caution">
    <text evidence="2">The sequence shown here is derived from an EMBL/GenBank/DDBJ whole genome shotgun (WGS) entry which is preliminary data.</text>
</comment>
<sequence>MSMQTVSKESLRFQLLRASFDSAKSITTRLENKLSNEDLDYLSETGVQVDLINMDFGFMYRLSWTGDVPECLLVME</sequence>
<protein>
    <submittedName>
        <fullName evidence="2">Uncharacterized protein</fullName>
    </submittedName>
</protein>
<organism evidence="2 3">
    <name type="scientific">Companilactobacillus mishanensis</name>
    <dbReference type="NCBI Taxonomy" id="2486008"/>
    <lineage>
        <taxon>Bacteria</taxon>
        <taxon>Bacillati</taxon>
        <taxon>Bacillota</taxon>
        <taxon>Bacilli</taxon>
        <taxon>Lactobacillales</taxon>
        <taxon>Lactobacillaceae</taxon>
        <taxon>Companilactobacillus</taxon>
    </lineage>
</organism>
<gene>
    <name evidence="2" type="ORF">FHL02_01160</name>
    <name evidence="1" type="ORF">FHL03_02110</name>
</gene>
<evidence type="ECO:0000313" key="2">
    <source>
        <dbReference type="EMBL" id="MQS51621.1"/>
    </source>
</evidence>
<keyword evidence="4" id="KW-1185">Reference proteome</keyword>
<accession>A0A5P0ZEY5</accession>
<dbReference type="Proteomes" id="UP000436655">
    <property type="component" value="Unassembled WGS sequence"/>
</dbReference>
<proteinExistence type="predicted"/>
<evidence type="ECO:0000313" key="1">
    <source>
        <dbReference type="EMBL" id="MQS44276.1"/>
    </source>
</evidence>
<reference evidence="1" key="2">
    <citation type="submission" date="2019-05" db="EMBL/GenBank/DDBJ databases">
        <authorList>
            <person name="Schuster J.A."/>
            <person name="Ehrmann M.A."/>
        </authorList>
    </citation>
    <scope>NUCLEOTIDE SEQUENCE</scope>
    <source>
        <strain evidence="1">TMW 1.2098</strain>
    </source>
</reference>
<dbReference type="Proteomes" id="UP000380386">
    <property type="component" value="Unassembled WGS sequence"/>
</dbReference>
<dbReference type="EMBL" id="VDFM01000001">
    <property type="protein sequence ID" value="MQS51621.1"/>
    <property type="molecule type" value="Genomic_DNA"/>
</dbReference>
<evidence type="ECO:0000313" key="3">
    <source>
        <dbReference type="Proteomes" id="UP000380386"/>
    </source>
</evidence>
<reference evidence="3 4" key="1">
    <citation type="journal article" date="2019" name="Syst. Appl. Microbiol.">
        <title>Polyphasic characterization of two novel Lactobacillus spp. isolated from blown salami packages: Description of Lactobacillus halodurans sp. nov. and Lactobacillus salsicarnum sp. nov.</title>
        <authorList>
            <person name="Schuster J.A."/>
            <person name="Klingl A."/>
            <person name="Vogel R.F."/>
            <person name="Ehrmann M.A."/>
        </authorList>
    </citation>
    <scope>NUCLEOTIDE SEQUENCE [LARGE SCALE GENOMIC DNA]</scope>
    <source>
        <strain evidence="1 4">TMW 1.2098</strain>
        <strain evidence="2 3">TMW 1.2118</strain>
    </source>
</reference>
<dbReference type="RefSeq" id="WP_153381676.1">
    <property type="nucleotide sequence ID" value="NZ_VDFM01000001.1"/>
</dbReference>
<evidence type="ECO:0000313" key="4">
    <source>
        <dbReference type="Proteomes" id="UP000436655"/>
    </source>
</evidence>
<dbReference type="EMBL" id="VDFN01000001">
    <property type="protein sequence ID" value="MQS44276.1"/>
    <property type="molecule type" value="Genomic_DNA"/>
</dbReference>
<dbReference type="AlphaFoldDB" id="A0A5P0ZEY5"/>
<name>A0A5P0ZEY5_9LACO</name>